<dbReference type="PANTHER" id="PTHR11654">
    <property type="entry name" value="OLIGOPEPTIDE TRANSPORTER-RELATED"/>
    <property type="match status" value="1"/>
</dbReference>
<comment type="similarity">
    <text evidence="2 7">Belongs to the major facilitator superfamily. Proton-dependent oligopeptide transporter (POT/PTR) (TC 2.A.17) family.</text>
</comment>
<keyword evidence="5 9" id="KW-1133">Transmembrane helix</keyword>
<feature type="transmembrane region" description="Helical" evidence="9">
    <location>
        <begin position="189"/>
        <end position="207"/>
    </location>
</feature>
<dbReference type="SUPFAM" id="SSF103473">
    <property type="entry name" value="MFS general substrate transporter"/>
    <property type="match status" value="1"/>
</dbReference>
<feature type="transmembrane region" description="Helical" evidence="9">
    <location>
        <begin position="416"/>
        <end position="433"/>
    </location>
</feature>
<dbReference type="EMBL" id="MU005603">
    <property type="protein sequence ID" value="KAF2679491.1"/>
    <property type="molecule type" value="Genomic_DNA"/>
</dbReference>
<protein>
    <submittedName>
        <fullName evidence="10">PTR2-domain-containing protein</fullName>
    </submittedName>
</protein>
<dbReference type="FunFam" id="1.20.1250.20:FF:000085">
    <property type="entry name" value="MFS peptide transporter Ptr2"/>
    <property type="match status" value="1"/>
</dbReference>
<dbReference type="GO" id="GO:0071916">
    <property type="term" value="F:dipeptide transmembrane transporter activity"/>
    <property type="evidence" value="ECO:0007669"/>
    <property type="project" value="UniProtKB-ARBA"/>
</dbReference>
<feature type="transmembrane region" description="Helical" evidence="9">
    <location>
        <begin position="523"/>
        <end position="543"/>
    </location>
</feature>
<keyword evidence="3 7" id="KW-0813">Transport</keyword>
<evidence type="ECO:0000256" key="6">
    <source>
        <dbReference type="ARBA" id="ARBA00023136"/>
    </source>
</evidence>
<dbReference type="GO" id="GO:0005886">
    <property type="term" value="C:plasma membrane"/>
    <property type="evidence" value="ECO:0007669"/>
    <property type="project" value="UniProtKB-ARBA"/>
</dbReference>
<proteinExistence type="inferred from homology"/>
<dbReference type="AlphaFoldDB" id="A0A6G1ING6"/>
<keyword evidence="6 9" id="KW-0472">Membrane</keyword>
<evidence type="ECO:0000256" key="1">
    <source>
        <dbReference type="ARBA" id="ARBA00004141"/>
    </source>
</evidence>
<dbReference type="InterPro" id="IPR036259">
    <property type="entry name" value="MFS_trans_sf"/>
</dbReference>
<reference evidence="10" key="1">
    <citation type="journal article" date="2020" name="Stud. Mycol.">
        <title>101 Dothideomycetes genomes: a test case for predicting lifestyles and emergence of pathogens.</title>
        <authorList>
            <person name="Haridas S."/>
            <person name="Albert R."/>
            <person name="Binder M."/>
            <person name="Bloem J."/>
            <person name="Labutti K."/>
            <person name="Salamov A."/>
            <person name="Andreopoulos B."/>
            <person name="Baker S."/>
            <person name="Barry K."/>
            <person name="Bills G."/>
            <person name="Bluhm B."/>
            <person name="Cannon C."/>
            <person name="Castanera R."/>
            <person name="Culley D."/>
            <person name="Daum C."/>
            <person name="Ezra D."/>
            <person name="Gonzalez J."/>
            <person name="Henrissat B."/>
            <person name="Kuo A."/>
            <person name="Liang C."/>
            <person name="Lipzen A."/>
            <person name="Lutzoni F."/>
            <person name="Magnuson J."/>
            <person name="Mondo S."/>
            <person name="Nolan M."/>
            <person name="Ohm R."/>
            <person name="Pangilinan J."/>
            <person name="Park H.-J."/>
            <person name="Ramirez L."/>
            <person name="Alfaro M."/>
            <person name="Sun H."/>
            <person name="Tritt A."/>
            <person name="Yoshinaga Y."/>
            <person name="Zwiers L.-H."/>
            <person name="Turgeon B."/>
            <person name="Goodwin S."/>
            <person name="Spatafora J."/>
            <person name="Crous P."/>
            <person name="Grigoriev I."/>
        </authorList>
    </citation>
    <scope>NUCLEOTIDE SEQUENCE</scope>
    <source>
        <strain evidence="10">CBS 122367</strain>
    </source>
</reference>
<comment type="subcellular location">
    <subcellularLocation>
        <location evidence="1 7">Membrane</location>
        <topology evidence="1 7">Multi-pass membrane protein</topology>
    </subcellularLocation>
</comment>
<dbReference type="InterPro" id="IPR000109">
    <property type="entry name" value="POT_fam"/>
</dbReference>
<dbReference type="Proteomes" id="UP000799291">
    <property type="component" value="Unassembled WGS sequence"/>
</dbReference>
<evidence type="ECO:0000256" key="7">
    <source>
        <dbReference type="RuleBase" id="RU003755"/>
    </source>
</evidence>
<evidence type="ECO:0000256" key="3">
    <source>
        <dbReference type="ARBA" id="ARBA00022448"/>
    </source>
</evidence>
<name>A0A6G1ING6_9PLEO</name>
<evidence type="ECO:0000313" key="11">
    <source>
        <dbReference type="Proteomes" id="UP000799291"/>
    </source>
</evidence>
<evidence type="ECO:0000256" key="2">
    <source>
        <dbReference type="ARBA" id="ARBA00005982"/>
    </source>
</evidence>
<gene>
    <name evidence="10" type="ORF">K458DRAFT_393910</name>
</gene>
<feature type="region of interest" description="Disordered" evidence="8">
    <location>
        <begin position="21"/>
        <end position="50"/>
    </location>
</feature>
<evidence type="ECO:0000256" key="5">
    <source>
        <dbReference type="ARBA" id="ARBA00022989"/>
    </source>
</evidence>
<evidence type="ECO:0000256" key="8">
    <source>
        <dbReference type="SAM" id="MobiDB-lite"/>
    </source>
</evidence>
<dbReference type="PROSITE" id="PS01023">
    <property type="entry name" value="PTR2_2"/>
    <property type="match status" value="1"/>
</dbReference>
<feature type="transmembrane region" description="Helical" evidence="9">
    <location>
        <begin position="366"/>
        <end position="385"/>
    </location>
</feature>
<feature type="transmembrane region" description="Helical" evidence="9">
    <location>
        <begin position="248"/>
        <end position="267"/>
    </location>
</feature>
<organism evidence="10 11">
    <name type="scientific">Lentithecium fluviatile CBS 122367</name>
    <dbReference type="NCBI Taxonomy" id="1168545"/>
    <lineage>
        <taxon>Eukaryota</taxon>
        <taxon>Fungi</taxon>
        <taxon>Dikarya</taxon>
        <taxon>Ascomycota</taxon>
        <taxon>Pezizomycotina</taxon>
        <taxon>Dothideomycetes</taxon>
        <taxon>Pleosporomycetidae</taxon>
        <taxon>Pleosporales</taxon>
        <taxon>Massarineae</taxon>
        <taxon>Lentitheciaceae</taxon>
        <taxon>Lentithecium</taxon>
    </lineage>
</organism>
<dbReference type="Pfam" id="PF00854">
    <property type="entry name" value="PTR2"/>
    <property type="match status" value="1"/>
</dbReference>
<feature type="transmembrane region" description="Helical" evidence="9">
    <location>
        <begin position="445"/>
        <end position="467"/>
    </location>
</feature>
<dbReference type="Gene3D" id="1.20.1250.20">
    <property type="entry name" value="MFS general substrate transporter like domains"/>
    <property type="match status" value="1"/>
</dbReference>
<feature type="transmembrane region" description="Helical" evidence="9">
    <location>
        <begin position="273"/>
        <end position="294"/>
    </location>
</feature>
<dbReference type="OrthoDB" id="8904098at2759"/>
<evidence type="ECO:0000256" key="4">
    <source>
        <dbReference type="ARBA" id="ARBA00022692"/>
    </source>
</evidence>
<accession>A0A6G1ING6</accession>
<sequence length="618" mass="68227">MPASDTVGDLIEAKVDPTLVDRSGAPKHKLASVSESHGDTKPPAYKPSEDFPTEEELATLVRVAAPIPWKVFTIAFVELVERMSYYGTIVVYNNFIQDENPGTSTGRAPNPKDDNSQPGALGMGQQAAVGISRFNQFWIYIIPILGAWIADTHLGRFKTIVISVTVAEIGHALLTGSAAPGILEKPKNAMALFIVGVIIMGLGTGTFKPNISPLIMEQIPQEILRVEVQKGQRVIVDPAVTATRIYNWFYMFINVGALIGQVAMVYAERYVGFYLAFLIPTVFFLTTLPVLFICNKFYRKLPPSGSVLGPAVKLLFLGMKGRWHLNPIATIRHINDGTYWTNIRPSRLGTAKPRWMVFDDAWVDEVARGWTACGVLLWLPLYWITYNQISDNMVSQAKTMALHGVPNDLLQNLDPLAIIILVPLFDLLVYPFLRKMRIRFTPIKKIFTGFMLGTAAMIWAAVLQHHIYKTSACGEFADKKCKSPINVWAQTGVYVLVAASEIMASVTSLEYAFTKAPKSMRSLVQAFSLFTTAIAAALGQAFVPLSENPKLVWNYIVTALIAFLAGCAFWFTYRDVDKMEDRLNMLPAGGHISIPAHAADLEADPSAAPELVQPDQKA</sequence>
<feature type="region of interest" description="Disordered" evidence="8">
    <location>
        <begin position="100"/>
        <end position="121"/>
    </location>
</feature>
<feature type="transmembrane region" description="Helical" evidence="9">
    <location>
        <begin position="487"/>
        <end position="511"/>
    </location>
</feature>
<dbReference type="InterPro" id="IPR018456">
    <property type="entry name" value="PTR2_symporter_CS"/>
</dbReference>
<keyword evidence="11" id="KW-1185">Reference proteome</keyword>
<keyword evidence="4 7" id="KW-0812">Transmembrane</keyword>
<evidence type="ECO:0000256" key="9">
    <source>
        <dbReference type="SAM" id="Phobius"/>
    </source>
</evidence>
<feature type="transmembrane region" description="Helical" evidence="9">
    <location>
        <begin position="555"/>
        <end position="573"/>
    </location>
</feature>
<evidence type="ECO:0000313" key="10">
    <source>
        <dbReference type="EMBL" id="KAF2679491.1"/>
    </source>
</evidence>